<evidence type="ECO:0000313" key="2">
    <source>
        <dbReference type="EMBL" id="MDP9800933.1"/>
    </source>
</evidence>
<dbReference type="CDD" id="cd06325">
    <property type="entry name" value="PBP1_ABC_unchar_transporter"/>
    <property type="match status" value="1"/>
</dbReference>
<dbReference type="PROSITE" id="PS51257">
    <property type="entry name" value="PROKAR_LIPOPROTEIN"/>
    <property type="match status" value="1"/>
</dbReference>
<dbReference type="InterPro" id="IPR028082">
    <property type="entry name" value="Peripla_BP_I"/>
</dbReference>
<protein>
    <submittedName>
        <fullName evidence="2">ABC transport system substrate-binding protein</fullName>
    </submittedName>
</protein>
<proteinExistence type="predicted"/>
<dbReference type="Proteomes" id="UP001235966">
    <property type="component" value="Unassembled WGS sequence"/>
</dbReference>
<accession>A0ABT9NB52</accession>
<feature type="chain" id="PRO_5045487887" evidence="1">
    <location>
        <begin position="21"/>
        <end position="333"/>
    </location>
</feature>
<sequence length="333" mass="34145">MKRKLSALVALVGTLMLALAACSSPATTGGAASGGSASAKDSYTIGVAQYVSHPSLDAAVKGFKKAITDAGLNVTYDEQNAQADQGTSTSIASKFASSKPDLILAVATPIAQAVAQSVTDAPVLFTAVTDPKSAQLVASNDAPGANVTGTTDLNPVAEQIGLVKKVLPNAKRIGVIYSSGEVNSEVQVALAREEAKKLGMELVEKTITNSSEVVQAAQTLGDVDAIYVPTDNAVVSALESVLQVAEQGKKLVVSGEADSVQKGAALTYGLDYEKLGEQTGKMAVKILTEGGDPATMPVEAQEKPQLVVNPAAAERMGVPLPKDLVDQADRVIK</sequence>
<name>A0ABT9NB52_9ACTO</name>
<reference evidence="2 3" key="1">
    <citation type="submission" date="2023-07" db="EMBL/GenBank/DDBJ databases">
        <title>Sequencing the genomes of 1000 actinobacteria strains.</title>
        <authorList>
            <person name="Klenk H.-P."/>
        </authorList>
    </citation>
    <scope>NUCLEOTIDE SEQUENCE [LARGE SCALE GENOMIC DNA]</scope>
    <source>
        <strain evidence="2 3">DSM 102162</strain>
    </source>
</reference>
<dbReference type="PANTHER" id="PTHR35271">
    <property type="entry name" value="ABC TRANSPORTER, SUBSTRATE-BINDING LIPOPROTEIN-RELATED"/>
    <property type="match status" value="1"/>
</dbReference>
<dbReference type="Gene3D" id="3.40.50.2300">
    <property type="match status" value="2"/>
</dbReference>
<feature type="signal peptide" evidence="1">
    <location>
        <begin position="1"/>
        <end position="20"/>
    </location>
</feature>
<keyword evidence="3" id="KW-1185">Reference proteome</keyword>
<organism evidence="2 3">
    <name type="scientific">Arcanobacterium wilhelmae</name>
    <dbReference type="NCBI Taxonomy" id="1803177"/>
    <lineage>
        <taxon>Bacteria</taxon>
        <taxon>Bacillati</taxon>
        <taxon>Actinomycetota</taxon>
        <taxon>Actinomycetes</taxon>
        <taxon>Actinomycetales</taxon>
        <taxon>Actinomycetaceae</taxon>
        <taxon>Arcanobacterium</taxon>
    </lineage>
</organism>
<dbReference type="PANTHER" id="PTHR35271:SF1">
    <property type="entry name" value="ABC TRANSPORTER, SUBSTRATE-BINDING LIPOPROTEIN"/>
    <property type="match status" value="1"/>
</dbReference>
<dbReference type="InterPro" id="IPR007487">
    <property type="entry name" value="ABC_transpt-TYRBP-like"/>
</dbReference>
<comment type="caution">
    <text evidence="2">The sequence shown here is derived from an EMBL/GenBank/DDBJ whole genome shotgun (WGS) entry which is preliminary data.</text>
</comment>
<dbReference type="RefSeq" id="WP_278058473.1">
    <property type="nucleotide sequence ID" value="NZ_CP121247.1"/>
</dbReference>
<gene>
    <name evidence="2" type="ORF">J2S49_001009</name>
</gene>
<evidence type="ECO:0000256" key="1">
    <source>
        <dbReference type="SAM" id="SignalP"/>
    </source>
</evidence>
<evidence type="ECO:0000313" key="3">
    <source>
        <dbReference type="Proteomes" id="UP001235966"/>
    </source>
</evidence>
<dbReference type="Pfam" id="PF04392">
    <property type="entry name" value="ABC_sub_bind"/>
    <property type="match status" value="1"/>
</dbReference>
<dbReference type="EMBL" id="JAUSQW010000001">
    <property type="protein sequence ID" value="MDP9800933.1"/>
    <property type="molecule type" value="Genomic_DNA"/>
</dbReference>
<keyword evidence="1" id="KW-0732">Signal</keyword>
<dbReference type="SUPFAM" id="SSF53822">
    <property type="entry name" value="Periplasmic binding protein-like I"/>
    <property type="match status" value="1"/>
</dbReference>